<dbReference type="RefSeq" id="WP_250432282.1">
    <property type="nucleotide sequence ID" value="NZ_JALPRR010000006.1"/>
</dbReference>
<dbReference type="Pfam" id="PF11306">
    <property type="entry name" value="DUF3108"/>
    <property type="match status" value="1"/>
</dbReference>
<comment type="caution">
    <text evidence="2">The sequence shown here is derived from an EMBL/GenBank/DDBJ whole genome shotgun (WGS) entry which is preliminary data.</text>
</comment>
<feature type="chain" id="PRO_5046165714" evidence="1">
    <location>
        <begin position="20"/>
        <end position="252"/>
    </location>
</feature>
<evidence type="ECO:0000256" key="1">
    <source>
        <dbReference type="SAM" id="SignalP"/>
    </source>
</evidence>
<evidence type="ECO:0000313" key="2">
    <source>
        <dbReference type="EMBL" id="MFD2247077.1"/>
    </source>
</evidence>
<accession>A0ABW5CXD1</accession>
<evidence type="ECO:0000313" key="3">
    <source>
        <dbReference type="Proteomes" id="UP001597374"/>
    </source>
</evidence>
<dbReference type="InterPro" id="IPR021457">
    <property type="entry name" value="DUF3108"/>
</dbReference>
<reference evidence="3" key="1">
    <citation type="journal article" date="2019" name="Int. J. Syst. Evol. Microbiol.">
        <title>The Global Catalogue of Microorganisms (GCM) 10K type strain sequencing project: providing services to taxonomists for standard genome sequencing and annotation.</title>
        <authorList>
            <consortium name="The Broad Institute Genomics Platform"/>
            <consortium name="The Broad Institute Genome Sequencing Center for Infectious Disease"/>
            <person name="Wu L."/>
            <person name="Ma J."/>
        </authorList>
    </citation>
    <scope>NUCLEOTIDE SEQUENCE [LARGE SCALE GENOMIC DNA]</scope>
    <source>
        <strain evidence="3">CGMCC 4.1782</strain>
    </source>
</reference>
<name>A0ABW5CXD1_9BACT</name>
<dbReference type="Proteomes" id="UP001597374">
    <property type="component" value="Unassembled WGS sequence"/>
</dbReference>
<dbReference type="EMBL" id="JBHUIM010000002">
    <property type="protein sequence ID" value="MFD2247077.1"/>
    <property type="molecule type" value="Genomic_DNA"/>
</dbReference>
<organism evidence="2 3">
    <name type="scientific">Pontibacter ruber</name>
    <dbReference type="NCBI Taxonomy" id="1343895"/>
    <lineage>
        <taxon>Bacteria</taxon>
        <taxon>Pseudomonadati</taxon>
        <taxon>Bacteroidota</taxon>
        <taxon>Cytophagia</taxon>
        <taxon>Cytophagales</taxon>
        <taxon>Hymenobacteraceae</taxon>
        <taxon>Pontibacter</taxon>
    </lineage>
</organism>
<keyword evidence="3" id="KW-1185">Reference proteome</keyword>
<protein>
    <submittedName>
        <fullName evidence="2">Uncharacterized protein</fullName>
    </submittedName>
</protein>
<gene>
    <name evidence="2" type="ORF">ACFSKP_12475</name>
</gene>
<sequence>MKKIFLLAITLFLFTAAYAQVDTVRITAKDLKVKQLRPGTRQYLVTVQTPANPKVLRQSLWNRNVSFENFQGKERLVIRQNWIGADTLSNRTIFSVCEKDFTPIYQTSTSARGVAAFNFYTDKITGSDTTKANAFKNFIMASPAPAFDWELDMETFESLPLKANTVYLINFYHPGSKTSPQYYRYKVIGSEKLETINNTKTDCWLLKIDYSNTNYATFWISKRSQEVLKMEEVFDGVKRNKIKLGTVAGKYI</sequence>
<keyword evidence="1" id="KW-0732">Signal</keyword>
<feature type="signal peptide" evidence="1">
    <location>
        <begin position="1"/>
        <end position="19"/>
    </location>
</feature>
<proteinExistence type="predicted"/>